<proteinExistence type="predicted"/>
<dbReference type="Proteomes" id="UP001152747">
    <property type="component" value="Unassembled WGS sequence"/>
</dbReference>
<feature type="chain" id="PRO_5040237974" description="Cathepsin propeptide inhibitor domain-containing protein" evidence="1">
    <location>
        <begin position="20"/>
        <end position="143"/>
    </location>
</feature>
<evidence type="ECO:0000256" key="1">
    <source>
        <dbReference type="SAM" id="SignalP"/>
    </source>
</evidence>
<feature type="signal peptide" evidence="1">
    <location>
        <begin position="1"/>
        <end position="19"/>
    </location>
</feature>
<name>A0A9P1MYF0_9PELO</name>
<sequence>MRFLLFVLLFSTSLQLVSSLTEHQKSAKRFWISFVKHMSERNPNILEREFQLYNNGVFAENYEQYAEEIRGQSEKEVQEWRDIYEKILKHSDDQWEHDFKNELSVTRIMDGLLQFKQPGMTSVLYRPMGSRGDYTLLKVDWVY</sequence>
<evidence type="ECO:0000313" key="3">
    <source>
        <dbReference type="Proteomes" id="UP001152747"/>
    </source>
</evidence>
<dbReference type="EMBL" id="CANHGI010000002">
    <property type="protein sequence ID" value="CAI5443423.1"/>
    <property type="molecule type" value="Genomic_DNA"/>
</dbReference>
<comment type="caution">
    <text evidence="2">The sequence shown here is derived from an EMBL/GenBank/DDBJ whole genome shotgun (WGS) entry which is preliminary data.</text>
</comment>
<protein>
    <recommendedName>
        <fullName evidence="4">Cathepsin propeptide inhibitor domain-containing protein</fullName>
    </recommendedName>
</protein>
<dbReference type="AlphaFoldDB" id="A0A9P1MYF0"/>
<accession>A0A9P1MYF0</accession>
<gene>
    <name evidence="2" type="ORF">CAMP_LOCUS6060</name>
</gene>
<keyword evidence="1" id="KW-0732">Signal</keyword>
<evidence type="ECO:0000313" key="2">
    <source>
        <dbReference type="EMBL" id="CAI5443423.1"/>
    </source>
</evidence>
<organism evidence="2 3">
    <name type="scientific">Caenorhabditis angaria</name>
    <dbReference type="NCBI Taxonomy" id="860376"/>
    <lineage>
        <taxon>Eukaryota</taxon>
        <taxon>Metazoa</taxon>
        <taxon>Ecdysozoa</taxon>
        <taxon>Nematoda</taxon>
        <taxon>Chromadorea</taxon>
        <taxon>Rhabditida</taxon>
        <taxon>Rhabditina</taxon>
        <taxon>Rhabditomorpha</taxon>
        <taxon>Rhabditoidea</taxon>
        <taxon>Rhabditidae</taxon>
        <taxon>Peloderinae</taxon>
        <taxon>Caenorhabditis</taxon>
    </lineage>
</organism>
<evidence type="ECO:0008006" key="4">
    <source>
        <dbReference type="Google" id="ProtNLM"/>
    </source>
</evidence>
<reference evidence="2" key="1">
    <citation type="submission" date="2022-11" db="EMBL/GenBank/DDBJ databases">
        <authorList>
            <person name="Kikuchi T."/>
        </authorList>
    </citation>
    <scope>NUCLEOTIDE SEQUENCE</scope>
    <source>
        <strain evidence="2">PS1010</strain>
    </source>
</reference>
<keyword evidence="3" id="KW-1185">Reference proteome</keyword>